<dbReference type="EMBL" id="BAMD01000064">
    <property type="protein sequence ID" value="GAF05004.1"/>
    <property type="molecule type" value="Genomic_DNA"/>
</dbReference>
<protein>
    <submittedName>
        <fullName evidence="1">Uncharacterized protein</fullName>
    </submittedName>
</protein>
<evidence type="ECO:0000313" key="1">
    <source>
        <dbReference type="EMBL" id="GAF05004.1"/>
    </source>
</evidence>
<proteinExistence type="predicted"/>
<keyword evidence="2" id="KW-1185">Reference proteome</keyword>
<evidence type="ECO:0000313" key="2">
    <source>
        <dbReference type="Proteomes" id="UP000019402"/>
    </source>
</evidence>
<accession>W7YRB6</accession>
<gene>
    <name evidence="1" type="ORF">JCM21142_93727</name>
</gene>
<name>W7YRB6_9BACT</name>
<dbReference type="Proteomes" id="UP000019402">
    <property type="component" value="Unassembled WGS sequence"/>
</dbReference>
<reference evidence="1 2" key="1">
    <citation type="journal article" date="2014" name="Genome Announc.">
        <title>Draft Genome Sequence of Cytophaga fermentans JCM 21142T, a Facultative Anaerobe Isolated from Marine Mud.</title>
        <authorList>
            <person name="Starns D."/>
            <person name="Oshima K."/>
            <person name="Suda W."/>
            <person name="Iino T."/>
            <person name="Yuki M."/>
            <person name="Inoue J."/>
            <person name="Kitamura K."/>
            <person name="Iida T."/>
            <person name="Darby A."/>
            <person name="Hattori M."/>
            <person name="Ohkuma M."/>
        </authorList>
    </citation>
    <scope>NUCLEOTIDE SEQUENCE [LARGE SCALE GENOMIC DNA]</scope>
    <source>
        <strain evidence="1 2">JCM 21142</strain>
    </source>
</reference>
<organism evidence="1 2">
    <name type="scientific">Saccharicrinis fermentans DSM 9555 = JCM 21142</name>
    <dbReference type="NCBI Taxonomy" id="869213"/>
    <lineage>
        <taxon>Bacteria</taxon>
        <taxon>Pseudomonadati</taxon>
        <taxon>Bacteroidota</taxon>
        <taxon>Bacteroidia</taxon>
        <taxon>Marinilabiliales</taxon>
        <taxon>Marinilabiliaceae</taxon>
        <taxon>Saccharicrinis</taxon>
    </lineage>
</organism>
<comment type="caution">
    <text evidence="1">The sequence shown here is derived from an EMBL/GenBank/DDBJ whole genome shotgun (WGS) entry which is preliminary data.</text>
</comment>
<dbReference type="AlphaFoldDB" id="W7YRB6"/>
<sequence>MIVYNFILKSIFYYADILYTTSKSSKNNLLNLIKTRTNPFVLTSLSIAFF</sequence>